<dbReference type="KEGG" id="req:REQ_28820"/>
<feature type="domain" description="ABM" evidence="1">
    <location>
        <begin position="2"/>
        <end position="91"/>
    </location>
</feature>
<evidence type="ECO:0000313" key="3">
    <source>
        <dbReference type="Proteomes" id="UP000006892"/>
    </source>
</evidence>
<keyword evidence="2" id="KW-0560">Oxidoreductase</keyword>
<keyword evidence="2" id="KW-0503">Monooxygenase</keyword>
<name>A0A3S5Y8L7_RHOH1</name>
<dbReference type="SUPFAM" id="SSF54909">
    <property type="entry name" value="Dimeric alpha+beta barrel"/>
    <property type="match status" value="1"/>
</dbReference>
<dbReference type="AlphaFoldDB" id="A0A3S5Y8L7"/>
<evidence type="ECO:0000259" key="1">
    <source>
        <dbReference type="PROSITE" id="PS51725"/>
    </source>
</evidence>
<gene>
    <name evidence="2" type="ordered locus">REQ_28820</name>
</gene>
<evidence type="ECO:0000313" key="2">
    <source>
        <dbReference type="EMBL" id="CBH48900.1"/>
    </source>
</evidence>
<dbReference type="Gene3D" id="3.30.70.100">
    <property type="match status" value="1"/>
</dbReference>
<protein>
    <submittedName>
        <fullName evidence="2">Antibiotic biosynthesis monooxygenase</fullName>
    </submittedName>
</protein>
<proteinExistence type="predicted"/>
<dbReference type="Proteomes" id="UP001154400">
    <property type="component" value="Chromosome"/>
</dbReference>
<dbReference type="InterPro" id="IPR007138">
    <property type="entry name" value="ABM_dom"/>
</dbReference>
<organism evidence="2">
    <name type="scientific">Rhodococcus hoagii (strain 103S)</name>
    <name type="common">Rhodococcus equi</name>
    <dbReference type="NCBI Taxonomy" id="685727"/>
    <lineage>
        <taxon>Bacteria</taxon>
        <taxon>Bacillati</taxon>
        <taxon>Actinomycetota</taxon>
        <taxon>Actinomycetes</taxon>
        <taxon>Mycobacteriales</taxon>
        <taxon>Nocardiaceae</taxon>
        <taxon>Prescottella</taxon>
    </lineage>
</organism>
<sequence length="91" mass="10003">MIIVAGHLTVAAHDRANYLDSCRDVVSRARSASGCIEYALGADLLEPDRISVLEMWTTRSALDDFRGDGPGDDLTAHILAIDVREFECERP</sequence>
<accession>A0A3S5Y8L7</accession>
<dbReference type="Pfam" id="PF03992">
    <property type="entry name" value="ABM"/>
    <property type="match status" value="1"/>
</dbReference>
<dbReference type="EMBL" id="FN563149">
    <property type="protein sequence ID" value="CBH48900.1"/>
    <property type="molecule type" value="Genomic_DNA"/>
</dbReference>
<dbReference type="RefSeq" id="WP_013416436.1">
    <property type="nucleotide sequence ID" value="NC_014659.1"/>
</dbReference>
<reference evidence="2" key="1">
    <citation type="journal article" date="2010" name="PLoS Genet.">
        <title>The genome of a pathogenic rhodococcus: cooptive virulence underpinned by key gene acquisitions.</title>
        <authorList>
            <person name="Letek M."/>
            <person name="Gonzalez P."/>
            <person name="Macarthur I."/>
            <person name="Rodriguez H."/>
            <person name="Freeman T.C."/>
            <person name="Valero-Rello A."/>
            <person name="Blanco M."/>
            <person name="Buckley T."/>
            <person name="Cherevach I."/>
            <person name="Fahey R."/>
            <person name="Hapeshi A."/>
            <person name="Holdstock J."/>
            <person name="Leadon D."/>
            <person name="Navas J."/>
            <person name="Ocampo A."/>
            <person name="Quail M.A."/>
            <person name="Sanders M."/>
            <person name="Scortti M.M."/>
            <person name="Prescott J.F."/>
            <person name="Fogarty U."/>
            <person name="Meijer W.G."/>
            <person name="Parkhill J."/>
            <person name="Bentley S.D."/>
            <person name="Vazquez-Boland J.A."/>
        </authorList>
    </citation>
    <scope>NUCLEOTIDE SEQUENCE [LARGE SCALE GENOMIC DNA]</scope>
    <source>
        <strain evidence="2 3">103S</strain>
    </source>
</reference>
<dbReference type="GO" id="GO:0004497">
    <property type="term" value="F:monooxygenase activity"/>
    <property type="evidence" value="ECO:0007669"/>
    <property type="project" value="UniProtKB-KW"/>
</dbReference>
<dbReference type="PROSITE" id="PS51725">
    <property type="entry name" value="ABM"/>
    <property type="match status" value="1"/>
</dbReference>
<dbReference type="InterPro" id="IPR011008">
    <property type="entry name" value="Dimeric_a/b-barrel"/>
</dbReference>